<protein>
    <submittedName>
        <fullName evidence="4">CapA family protein</fullName>
    </submittedName>
</protein>
<dbReference type="Proteomes" id="UP000658980">
    <property type="component" value="Unassembled WGS sequence"/>
</dbReference>
<dbReference type="CDD" id="cd07381">
    <property type="entry name" value="MPP_CapA"/>
    <property type="match status" value="1"/>
</dbReference>
<dbReference type="SUPFAM" id="SSF56300">
    <property type="entry name" value="Metallo-dependent phosphatases"/>
    <property type="match status" value="1"/>
</dbReference>
<name>A0ABR8WFZ6_9BACL</name>
<feature type="domain" description="Capsule synthesis protein CapA" evidence="3">
    <location>
        <begin position="59"/>
        <end position="304"/>
    </location>
</feature>
<evidence type="ECO:0000259" key="3">
    <source>
        <dbReference type="SMART" id="SM00854"/>
    </source>
</evidence>
<dbReference type="PANTHER" id="PTHR33393:SF12">
    <property type="entry name" value="CAPSULE BIOSYNTHESIS PROTEIN CAPA"/>
    <property type="match status" value="1"/>
</dbReference>
<organism evidence="4 5">
    <name type="scientific">Planococcus wigleyi</name>
    <dbReference type="NCBI Taxonomy" id="2762216"/>
    <lineage>
        <taxon>Bacteria</taxon>
        <taxon>Bacillati</taxon>
        <taxon>Bacillota</taxon>
        <taxon>Bacilli</taxon>
        <taxon>Bacillales</taxon>
        <taxon>Caryophanaceae</taxon>
        <taxon>Planococcus</taxon>
    </lineage>
</organism>
<evidence type="ECO:0000256" key="2">
    <source>
        <dbReference type="SAM" id="SignalP"/>
    </source>
</evidence>
<evidence type="ECO:0000256" key="1">
    <source>
        <dbReference type="ARBA" id="ARBA00005662"/>
    </source>
</evidence>
<gene>
    <name evidence="4" type="ORF">H9630_14185</name>
</gene>
<dbReference type="InterPro" id="IPR029052">
    <property type="entry name" value="Metallo-depent_PP-like"/>
</dbReference>
<dbReference type="SMART" id="SM00854">
    <property type="entry name" value="PGA_cap"/>
    <property type="match status" value="1"/>
</dbReference>
<dbReference type="InterPro" id="IPR052169">
    <property type="entry name" value="CW_Biosynth-Accessory"/>
</dbReference>
<dbReference type="Gene3D" id="3.60.21.10">
    <property type="match status" value="1"/>
</dbReference>
<evidence type="ECO:0000313" key="4">
    <source>
        <dbReference type="EMBL" id="MBD8015974.1"/>
    </source>
</evidence>
<reference evidence="4 5" key="1">
    <citation type="submission" date="2020-08" db="EMBL/GenBank/DDBJ databases">
        <title>A Genomic Blueprint of the Chicken Gut Microbiome.</title>
        <authorList>
            <person name="Gilroy R."/>
            <person name="Ravi A."/>
            <person name="Getino M."/>
            <person name="Pursley I."/>
            <person name="Horton D.L."/>
            <person name="Alikhan N.-F."/>
            <person name="Baker D."/>
            <person name="Gharbi K."/>
            <person name="Hall N."/>
            <person name="Watson M."/>
            <person name="Adriaenssens E.M."/>
            <person name="Foster-Nyarko E."/>
            <person name="Jarju S."/>
            <person name="Secka A."/>
            <person name="Antonio M."/>
            <person name="Oren A."/>
            <person name="Chaudhuri R."/>
            <person name="La Ragione R.M."/>
            <person name="Hildebrand F."/>
            <person name="Pallen M.J."/>
        </authorList>
    </citation>
    <scope>NUCLEOTIDE SEQUENCE [LARGE SCALE GENOMIC DNA]</scope>
    <source>
        <strain evidence="4 5">Sa1BUA13</strain>
    </source>
</reference>
<comment type="similarity">
    <text evidence="1">Belongs to the CapA family.</text>
</comment>
<proteinExistence type="inferred from homology"/>
<keyword evidence="2" id="KW-0732">Signal</keyword>
<dbReference type="InterPro" id="IPR019079">
    <property type="entry name" value="Capsule_synth_CapA"/>
</dbReference>
<feature type="signal peptide" evidence="2">
    <location>
        <begin position="1"/>
        <end position="25"/>
    </location>
</feature>
<dbReference type="PROSITE" id="PS51257">
    <property type="entry name" value="PROKAR_LIPOPROTEIN"/>
    <property type="match status" value="1"/>
</dbReference>
<feature type="chain" id="PRO_5047366652" evidence="2">
    <location>
        <begin position="26"/>
        <end position="381"/>
    </location>
</feature>
<dbReference type="Pfam" id="PF09587">
    <property type="entry name" value="PGA_cap"/>
    <property type="match status" value="1"/>
</dbReference>
<sequence length="381" mass="41864">MNSRRKYIIPSIIAAALFLTGCATEQTSVADENHELVFEGRKLPIATSPSEVGLTASATLSAVGDILIHERVYKDALTEEGYDFNPMLETVKPFMEQADITVANSESIIGGSEIGLSTYPAFNSPYEVGDALKQAGVDVVTLANNHTLDRGVPAIENAVRYWDQIGMVHAGSYLSADDRSAIALMTRNDITFSFLSYTYGTNGIETPAGRDYLVNRIDPAIIQQDLKRAREKSDVVVLNLHFGVEYQKMPNAEQIELAQFAAENGADIILGHHPHVLQPPEWIDTADGRKVFVVYSLGNFLSGQDEPDRQIGAILHLDIEKKVTADSTAITIQNPAFTPTFVRSSNEKGYHVDLLKNVDPALNTVTKNHLSTWISDLQFIE</sequence>
<dbReference type="PANTHER" id="PTHR33393">
    <property type="entry name" value="POLYGLUTAMINE SYNTHESIS ACCESSORY PROTEIN RV0574C-RELATED"/>
    <property type="match status" value="1"/>
</dbReference>
<evidence type="ECO:0000313" key="5">
    <source>
        <dbReference type="Proteomes" id="UP000658980"/>
    </source>
</evidence>
<comment type="caution">
    <text evidence="4">The sequence shown here is derived from an EMBL/GenBank/DDBJ whole genome shotgun (WGS) entry which is preliminary data.</text>
</comment>
<keyword evidence="5" id="KW-1185">Reference proteome</keyword>
<dbReference type="EMBL" id="JACSPU010000005">
    <property type="protein sequence ID" value="MBD8015974.1"/>
    <property type="molecule type" value="Genomic_DNA"/>
</dbReference>
<accession>A0ABR8WFZ6</accession>
<dbReference type="RefSeq" id="WP_191716149.1">
    <property type="nucleotide sequence ID" value="NZ_JACSPU010000005.1"/>
</dbReference>